<dbReference type="AlphaFoldDB" id="A0A7J8E919"/>
<dbReference type="CDD" id="cd06263">
    <property type="entry name" value="MAM"/>
    <property type="match status" value="1"/>
</dbReference>
<keyword evidence="3" id="KW-1185">Reference proteome</keyword>
<dbReference type="Gene3D" id="2.60.120.200">
    <property type="match status" value="1"/>
</dbReference>
<keyword evidence="2" id="KW-0675">Receptor</keyword>
<reference evidence="2 3" key="1">
    <citation type="journal article" date="2020" name="Nature">
        <title>Six reference-quality genomes reveal evolution of bat adaptations.</title>
        <authorList>
            <person name="Jebb D."/>
            <person name="Huang Z."/>
            <person name="Pippel M."/>
            <person name="Hughes G.M."/>
            <person name="Lavrichenko K."/>
            <person name="Devanna P."/>
            <person name="Winkler S."/>
            <person name="Jermiin L.S."/>
            <person name="Skirmuntt E.C."/>
            <person name="Katzourakis A."/>
            <person name="Burkitt-Gray L."/>
            <person name="Ray D.A."/>
            <person name="Sullivan K.A.M."/>
            <person name="Roscito J.G."/>
            <person name="Kirilenko B.M."/>
            <person name="Davalos L.M."/>
            <person name="Corthals A.P."/>
            <person name="Power M.L."/>
            <person name="Jones G."/>
            <person name="Ransome R.D."/>
            <person name="Dechmann D.K.N."/>
            <person name="Locatelli A.G."/>
            <person name="Puechmaille S.J."/>
            <person name="Fedrigo O."/>
            <person name="Jarvis E.D."/>
            <person name="Hiller M."/>
            <person name="Vernes S.C."/>
            <person name="Myers E.W."/>
            <person name="Teeling E.C."/>
        </authorList>
    </citation>
    <scope>NUCLEOTIDE SEQUENCE [LARGE SCALE GENOMIC DNA]</scope>
    <source>
        <strain evidence="2">MRouAeg1</strain>
        <tissue evidence="2">Muscle</tissue>
    </source>
</reference>
<protein>
    <submittedName>
        <fullName evidence="2">MAM and LDL receptor class A domain containing 1</fullName>
    </submittedName>
</protein>
<organism evidence="2 3">
    <name type="scientific">Rousettus aegyptiacus</name>
    <name type="common">Egyptian fruit bat</name>
    <name type="synonym">Pteropus aegyptiacus</name>
    <dbReference type="NCBI Taxonomy" id="9407"/>
    <lineage>
        <taxon>Eukaryota</taxon>
        <taxon>Metazoa</taxon>
        <taxon>Chordata</taxon>
        <taxon>Craniata</taxon>
        <taxon>Vertebrata</taxon>
        <taxon>Euteleostomi</taxon>
        <taxon>Mammalia</taxon>
        <taxon>Eutheria</taxon>
        <taxon>Laurasiatheria</taxon>
        <taxon>Chiroptera</taxon>
        <taxon>Yinpterochiroptera</taxon>
        <taxon>Pteropodoidea</taxon>
        <taxon>Pteropodidae</taxon>
        <taxon>Rousettinae</taxon>
        <taxon>Rousettus</taxon>
    </lineage>
</organism>
<sequence length="220" mass="24839">MRAAEAGTSAGCCDFEFDLCSWEQKQDEGCDWNLKASSIPVVGTEPAADHTLQNLPGHYIFIKSLFPQQPMRAARISSPVISRSSKNFKIIFHYHMYGNGIGAITLIQVSNPTKVLFNLTVEQGNFWQRKELFLSGVVCHPVTPRKENEHRLFPQDTSSTGFVQILIKWERLRRFAQKPVTFCATIGNVLHPTLSVTINLVCSDRSDEAQCGQHERKLQF</sequence>
<dbReference type="PANTHER" id="PTHR23282:SF101">
    <property type="entry name" value="MAM DOMAIN-CONTAINING PROTEIN"/>
    <property type="match status" value="1"/>
</dbReference>
<dbReference type="PROSITE" id="PS50060">
    <property type="entry name" value="MAM_2"/>
    <property type="match status" value="1"/>
</dbReference>
<name>A0A7J8E919_ROUAE</name>
<dbReference type="PANTHER" id="PTHR23282">
    <property type="entry name" value="APICAL ENDOSOMAL GLYCOPROTEIN PRECURSOR"/>
    <property type="match status" value="1"/>
</dbReference>
<dbReference type="Proteomes" id="UP000593571">
    <property type="component" value="Unassembled WGS sequence"/>
</dbReference>
<gene>
    <name evidence="2" type="ORF">HJG63_012911</name>
</gene>
<dbReference type="InterPro" id="IPR013320">
    <property type="entry name" value="ConA-like_dom_sf"/>
</dbReference>
<feature type="domain" description="MAM" evidence="1">
    <location>
        <begin position="11"/>
        <end position="185"/>
    </location>
</feature>
<dbReference type="InterPro" id="IPR000998">
    <property type="entry name" value="MAM_dom"/>
</dbReference>
<dbReference type="GO" id="GO:0016020">
    <property type="term" value="C:membrane"/>
    <property type="evidence" value="ECO:0007669"/>
    <property type="project" value="InterPro"/>
</dbReference>
<dbReference type="EMBL" id="JACASE010000010">
    <property type="protein sequence ID" value="KAF6431816.1"/>
    <property type="molecule type" value="Genomic_DNA"/>
</dbReference>
<dbReference type="SMART" id="SM00137">
    <property type="entry name" value="MAM"/>
    <property type="match status" value="1"/>
</dbReference>
<proteinExistence type="predicted"/>
<evidence type="ECO:0000313" key="3">
    <source>
        <dbReference type="Proteomes" id="UP000593571"/>
    </source>
</evidence>
<accession>A0A7J8E919</accession>
<dbReference type="SUPFAM" id="SSF49899">
    <property type="entry name" value="Concanavalin A-like lectins/glucanases"/>
    <property type="match status" value="1"/>
</dbReference>
<comment type="caution">
    <text evidence="2">The sequence shown here is derived from an EMBL/GenBank/DDBJ whole genome shotgun (WGS) entry which is preliminary data.</text>
</comment>
<evidence type="ECO:0000313" key="2">
    <source>
        <dbReference type="EMBL" id="KAF6431816.1"/>
    </source>
</evidence>
<evidence type="ECO:0000259" key="1">
    <source>
        <dbReference type="PROSITE" id="PS50060"/>
    </source>
</evidence>
<dbReference type="InterPro" id="IPR051560">
    <property type="entry name" value="MAM_domain-containing"/>
</dbReference>
<dbReference type="Pfam" id="PF00629">
    <property type="entry name" value="MAM"/>
    <property type="match status" value="1"/>
</dbReference>